<dbReference type="PROSITE" id="PS00560">
    <property type="entry name" value="CARBOXYPEPT_SER_HIS"/>
    <property type="match status" value="1"/>
</dbReference>
<dbReference type="InterPro" id="IPR001563">
    <property type="entry name" value="Peptidase_S10"/>
</dbReference>
<evidence type="ECO:0000256" key="2">
    <source>
        <dbReference type="ARBA" id="ARBA00009431"/>
    </source>
</evidence>
<dbReference type="AlphaFoldDB" id="A0A2P5FK55"/>
<keyword evidence="4 8" id="KW-0121">Carboxypeptidase</keyword>
<dbReference type="GO" id="GO:0004185">
    <property type="term" value="F:serine-type carboxypeptidase activity"/>
    <property type="evidence" value="ECO:0007669"/>
    <property type="project" value="UniProtKB-UniRule"/>
</dbReference>
<comment type="caution">
    <text evidence="10">The sequence shown here is derived from an EMBL/GenBank/DDBJ whole genome shotgun (WGS) entry which is preliminary data.</text>
</comment>
<dbReference type="EMBL" id="JXTC01000026">
    <property type="protein sequence ID" value="PON98154.1"/>
    <property type="molecule type" value="Genomic_DNA"/>
</dbReference>
<dbReference type="PANTHER" id="PTHR11802">
    <property type="entry name" value="SERINE PROTEASE FAMILY S10 SERINE CARBOXYPEPTIDASE"/>
    <property type="match status" value="1"/>
</dbReference>
<dbReference type="OrthoDB" id="443318at2759"/>
<comment type="similarity">
    <text evidence="2 8">Belongs to the peptidase S10 family.</text>
</comment>
<dbReference type="InterPro" id="IPR018202">
    <property type="entry name" value="Ser_caboxypep_ser_AS"/>
</dbReference>
<evidence type="ECO:0000313" key="11">
    <source>
        <dbReference type="Proteomes" id="UP000237000"/>
    </source>
</evidence>
<evidence type="ECO:0000256" key="1">
    <source>
        <dbReference type="ARBA" id="ARBA00004613"/>
    </source>
</evidence>
<dbReference type="FunCoup" id="A0A2P5FK55">
    <property type="interactions" value="48"/>
</dbReference>
<accession>A0A2P5FK55</accession>
<reference evidence="11" key="1">
    <citation type="submission" date="2016-06" db="EMBL/GenBank/DDBJ databases">
        <title>Parallel loss of symbiosis genes in relatives of nitrogen-fixing non-legume Parasponia.</title>
        <authorList>
            <person name="Van Velzen R."/>
            <person name="Holmer R."/>
            <person name="Bu F."/>
            <person name="Rutten L."/>
            <person name="Van Zeijl A."/>
            <person name="Liu W."/>
            <person name="Santuari L."/>
            <person name="Cao Q."/>
            <person name="Sharma T."/>
            <person name="Shen D."/>
            <person name="Roswanjaya Y."/>
            <person name="Wardhani T."/>
            <person name="Kalhor M.S."/>
            <person name="Jansen J."/>
            <person name="Van den Hoogen J."/>
            <person name="Gungor B."/>
            <person name="Hartog M."/>
            <person name="Hontelez J."/>
            <person name="Verver J."/>
            <person name="Yang W.-C."/>
            <person name="Schijlen E."/>
            <person name="Repin R."/>
            <person name="Schilthuizen M."/>
            <person name="Schranz E."/>
            <person name="Heidstra R."/>
            <person name="Miyata K."/>
            <person name="Fedorova E."/>
            <person name="Kohlen W."/>
            <person name="Bisseling T."/>
            <person name="Smit S."/>
            <person name="Geurts R."/>
        </authorList>
    </citation>
    <scope>NUCLEOTIDE SEQUENCE [LARGE SCALE GENOMIC DNA]</scope>
    <source>
        <strain evidence="11">cv. RG33-2</strain>
    </source>
</reference>
<evidence type="ECO:0000256" key="4">
    <source>
        <dbReference type="ARBA" id="ARBA00022645"/>
    </source>
</evidence>
<keyword evidence="9" id="KW-0472">Membrane</keyword>
<dbReference type="PRINTS" id="PR00724">
    <property type="entry name" value="CRBOXYPTASEC"/>
</dbReference>
<proteinExistence type="inferred from homology"/>
<dbReference type="Proteomes" id="UP000237000">
    <property type="component" value="Unassembled WGS sequence"/>
</dbReference>
<dbReference type="PANTHER" id="PTHR11802:SF458">
    <property type="entry name" value="SERINE CARBOXYPEPTIDASE-LIKE 50"/>
    <property type="match status" value="1"/>
</dbReference>
<dbReference type="GO" id="GO:0005576">
    <property type="term" value="C:extracellular region"/>
    <property type="evidence" value="ECO:0007669"/>
    <property type="project" value="UniProtKB-SubCell"/>
</dbReference>
<dbReference type="GO" id="GO:0006508">
    <property type="term" value="P:proteolysis"/>
    <property type="evidence" value="ECO:0007669"/>
    <property type="project" value="UniProtKB-KW"/>
</dbReference>
<keyword evidence="6 8" id="KW-0378">Hydrolase</keyword>
<name>A0A2P5FK55_TREOI</name>
<evidence type="ECO:0000256" key="5">
    <source>
        <dbReference type="ARBA" id="ARBA00022670"/>
    </source>
</evidence>
<comment type="subcellular location">
    <subcellularLocation>
        <location evidence="1">Secreted</location>
    </subcellularLocation>
</comment>
<gene>
    <name evidence="10" type="primary">TorSCPL39</name>
    <name evidence="10" type="ORF">TorRG33x02_059840</name>
</gene>
<keyword evidence="9" id="KW-0812">Transmembrane</keyword>
<evidence type="ECO:0000256" key="8">
    <source>
        <dbReference type="RuleBase" id="RU361156"/>
    </source>
</evidence>
<dbReference type="Pfam" id="PF00450">
    <property type="entry name" value="Peptidase_S10"/>
    <property type="match status" value="1"/>
</dbReference>
<feature type="transmembrane region" description="Helical" evidence="9">
    <location>
        <begin position="14"/>
        <end position="36"/>
    </location>
</feature>
<dbReference type="InterPro" id="IPR029058">
    <property type="entry name" value="AB_hydrolase_fold"/>
</dbReference>
<evidence type="ECO:0000256" key="7">
    <source>
        <dbReference type="ARBA" id="ARBA00023180"/>
    </source>
</evidence>
<keyword evidence="11" id="KW-1185">Reference proteome</keyword>
<organism evidence="10 11">
    <name type="scientific">Trema orientale</name>
    <name type="common">Charcoal tree</name>
    <name type="synonym">Celtis orientalis</name>
    <dbReference type="NCBI Taxonomy" id="63057"/>
    <lineage>
        <taxon>Eukaryota</taxon>
        <taxon>Viridiplantae</taxon>
        <taxon>Streptophyta</taxon>
        <taxon>Embryophyta</taxon>
        <taxon>Tracheophyta</taxon>
        <taxon>Spermatophyta</taxon>
        <taxon>Magnoliopsida</taxon>
        <taxon>eudicotyledons</taxon>
        <taxon>Gunneridae</taxon>
        <taxon>Pentapetalae</taxon>
        <taxon>rosids</taxon>
        <taxon>fabids</taxon>
        <taxon>Rosales</taxon>
        <taxon>Cannabaceae</taxon>
        <taxon>Trema</taxon>
    </lineage>
</organism>
<evidence type="ECO:0000313" key="10">
    <source>
        <dbReference type="EMBL" id="PON98154.1"/>
    </source>
</evidence>
<dbReference type="InParanoid" id="A0A2P5FK55"/>
<dbReference type="SUPFAM" id="SSF53474">
    <property type="entry name" value="alpha/beta-Hydrolases"/>
    <property type="match status" value="1"/>
</dbReference>
<keyword evidence="7" id="KW-0325">Glycoprotein</keyword>
<keyword evidence="5 8" id="KW-0645">Protease</keyword>
<protein>
    <recommendedName>
        <fullName evidence="8">Carboxypeptidase</fullName>
        <ecNumber evidence="8">3.4.16.-</ecNumber>
    </recommendedName>
</protein>
<dbReference type="InterPro" id="IPR033124">
    <property type="entry name" value="Ser_caboxypep_his_AS"/>
</dbReference>
<keyword evidence="9" id="KW-1133">Transmembrane helix</keyword>
<dbReference type="Gene3D" id="3.40.50.1820">
    <property type="entry name" value="alpha/beta hydrolase"/>
    <property type="match status" value="1"/>
</dbReference>
<sequence>MDHSRTTTSTRHNLLLKLLLFLIILPSFVLLLYLIFNSSTFVTGQSRHHNPHSSVTLVLPADPFPKQALPTRSGYLKLNPDSDSAIFYAFYEAQKPHSPLPQTPLLVWLQGGPGCSSMYGNFLELGPWRVNSLGYTDSYVLESNPGAWNRIFGVLFLDNPIGSGYSVAARPEEIPRDVNSIAKHLYIAITRFLDSDPASFRPRPVYVAGESYAGKYVPAIGYYIAKKNEQSPEARRVNFGGVAIGNGLTDPVTQVGTHASNAYFTGLINEKQKEELERLQSRAVQLAKTERWRESTDARYRVVDYLASATGLATLYDFTKKAPYNVQMVTDFLQRREVKLALRVKEAAGQLSRCSDVVKDALHDDTMKSVKYTVEYLVRKSKVLLYQGQFDLWDGVVSTEAWVKTMDWDGIGKFLSSRRTVWNDQNGELAGYVQRWGNLSNVVVYGAGHLVPTDQPLHSQTMIEDWVLGQGLFADVEETELEPVFSLFDV</sequence>
<evidence type="ECO:0000256" key="3">
    <source>
        <dbReference type="ARBA" id="ARBA00022525"/>
    </source>
</evidence>
<dbReference type="PROSITE" id="PS00131">
    <property type="entry name" value="CARBOXYPEPT_SER_SER"/>
    <property type="match status" value="1"/>
</dbReference>
<dbReference type="EC" id="3.4.16.-" evidence="8"/>
<evidence type="ECO:0000256" key="6">
    <source>
        <dbReference type="ARBA" id="ARBA00022801"/>
    </source>
</evidence>
<keyword evidence="3" id="KW-0964">Secreted</keyword>
<evidence type="ECO:0000256" key="9">
    <source>
        <dbReference type="SAM" id="Phobius"/>
    </source>
</evidence>